<reference evidence="1 2" key="1">
    <citation type="submission" date="2019-06" db="EMBL/GenBank/DDBJ databases">
        <title>Sequencing the genomes of 1000 actinobacteria strains.</title>
        <authorList>
            <person name="Klenk H.-P."/>
        </authorList>
    </citation>
    <scope>NUCLEOTIDE SEQUENCE [LARGE SCALE GENOMIC DNA]</scope>
    <source>
        <strain evidence="1 2">DSM 45928</strain>
    </source>
</reference>
<evidence type="ECO:0000313" key="2">
    <source>
        <dbReference type="Proteomes" id="UP000317043"/>
    </source>
</evidence>
<accession>A0A543AS12</accession>
<dbReference type="Proteomes" id="UP000317043">
    <property type="component" value="Unassembled WGS sequence"/>
</dbReference>
<name>A0A543AS12_9ACTN</name>
<comment type="caution">
    <text evidence="1">The sequence shown here is derived from an EMBL/GenBank/DDBJ whole genome shotgun (WGS) entry which is preliminary data.</text>
</comment>
<keyword evidence="2" id="KW-1185">Reference proteome</keyword>
<organism evidence="1 2">
    <name type="scientific">Stackebrandtia endophytica</name>
    <dbReference type="NCBI Taxonomy" id="1496996"/>
    <lineage>
        <taxon>Bacteria</taxon>
        <taxon>Bacillati</taxon>
        <taxon>Actinomycetota</taxon>
        <taxon>Actinomycetes</taxon>
        <taxon>Glycomycetales</taxon>
        <taxon>Glycomycetaceae</taxon>
        <taxon>Stackebrandtia</taxon>
    </lineage>
</organism>
<dbReference type="OrthoDB" id="3429377at2"/>
<dbReference type="InterPro" id="IPR046179">
    <property type="entry name" value="DUF6188"/>
</dbReference>
<dbReference type="EMBL" id="VFOW01000001">
    <property type="protein sequence ID" value="TQL75371.1"/>
    <property type="molecule type" value="Genomic_DNA"/>
</dbReference>
<evidence type="ECO:0000313" key="1">
    <source>
        <dbReference type="EMBL" id="TQL75371.1"/>
    </source>
</evidence>
<dbReference type="InParanoid" id="A0A543AS12"/>
<dbReference type="AlphaFoldDB" id="A0A543AS12"/>
<gene>
    <name evidence="1" type="ORF">FB566_0872</name>
</gene>
<dbReference type="Pfam" id="PF19686">
    <property type="entry name" value="DUF6188"/>
    <property type="match status" value="1"/>
</dbReference>
<dbReference type="RefSeq" id="WP_142035176.1">
    <property type="nucleotide sequence ID" value="NZ_JBHTGS010000001.1"/>
</dbReference>
<protein>
    <submittedName>
        <fullName evidence="1">Uncharacterized protein</fullName>
    </submittedName>
</protein>
<sequence>MLDLTGQTITEVTGDGQLSIHTDGGWLITIESRIVYKAEDGTTQELTGEEPETAAVLAPVLTGHPIQTMTITEADGLTMTITPNVELTMPPDEDFEAWNIVGPTNERIVSMPGGELVTWNPMAP</sequence>
<proteinExistence type="predicted"/>